<dbReference type="Proteomes" id="UP000517712">
    <property type="component" value="Unassembled WGS sequence"/>
</dbReference>
<protein>
    <submittedName>
        <fullName evidence="3">6-phospho-3-hexuloisomerase</fullName>
        <ecNumber evidence="3">5.3.1.27</ecNumber>
    </submittedName>
</protein>
<proteinExistence type="inferred from homology"/>
<dbReference type="Gene3D" id="3.40.50.10490">
    <property type="entry name" value="Glucose-6-phosphate isomerase like protein, domain 1"/>
    <property type="match status" value="1"/>
</dbReference>
<dbReference type="InterPro" id="IPR001347">
    <property type="entry name" value="SIS_dom"/>
</dbReference>
<dbReference type="SUPFAM" id="SSF53697">
    <property type="entry name" value="SIS domain"/>
    <property type="match status" value="1"/>
</dbReference>
<keyword evidence="3" id="KW-0413">Isomerase</keyword>
<accession>A0A7W9CAD3</accession>
<evidence type="ECO:0000259" key="2">
    <source>
        <dbReference type="PROSITE" id="PS51464"/>
    </source>
</evidence>
<reference evidence="3 4" key="1">
    <citation type="submission" date="2020-08" db="EMBL/GenBank/DDBJ databases">
        <title>Sequencing the genomes of 1000 actinobacteria strains.</title>
        <authorList>
            <person name="Klenk H.-P."/>
        </authorList>
    </citation>
    <scope>NUCLEOTIDE SEQUENCE [LARGE SCALE GENOMIC DNA]</scope>
    <source>
        <strain evidence="3 4">DSM 24823</strain>
    </source>
</reference>
<dbReference type="NCBIfam" id="TIGR03127">
    <property type="entry name" value="RuMP_HxlB"/>
    <property type="match status" value="1"/>
</dbReference>
<comment type="similarity">
    <text evidence="1">Belongs to the SIS family. PHI subfamily.</text>
</comment>
<dbReference type="InterPro" id="IPR046348">
    <property type="entry name" value="SIS_dom_sf"/>
</dbReference>
<feature type="domain" description="SIS" evidence="2">
    <location>
        <begin position="29"/>
        <end position="172"/>
    </location>
</feature>
<dbReference type="RefSeq" id="WP_184281286.1">
    <property type="nucleotide sequence ID" value="NZ_BAAAPG010000003.1"/>
</dbReference>
<organism evidence="3 4">
    <name type="scientific">Microbacterium ginsengiterrae</name>
    <dbReference type="NCBI Taxonomy" id="546115"/>
    <lineage>
        <taxon>Bacteria</taxon>
        <taxon>Bacillati</taxon>
        <taxon>Actinomycetota</taxon>
        <taxon>Actinomycetes</taxon>
        <taxon>Micrococcales</taxon>
        <taxon>Microbacteriaceae</taxon>
        <taxon>Microbacterium</taxon>
    </lineage>
</organism>
<evidence type="ECO:0000256" key="1">
    <source>
        <dbReference type="ARBA" id="ARBA00009235"/>
    </source>
</evidence>
<name>A0A7W9CAD3_9MICO</name>
<dbReference type="InterPro" id="IPR017552">
    <property type="entry name" value="PHI/rmpB"/>
</dbReference>
<keyword evidence="4" id="KW-1185">Reference proteome</keyword>
<dbReference type="PANTHER" id="PTHR43443">
    <property type="entry name" value="3-HEXULOSE-6-PHOSPHATE ISOMERASE"/>
    <property type="match status" value="1"/>
</dbReference>
<dbReference type="PANTHER" id="PTHR43443:SF1">
    <property type="entry name" value="3-HEXULOSE-6-PHOSPHATE ISOMERASE"/>
    <property type="match status" value="1"/>
</dbReference>
<dbReference type="PROSITE" id="PS51464">
    <property type="entry name" value="SIS"/>
    <property type="match status" value="1"/>
</dbReference>
<dbReference type="GO" id="GO:1901135">
    <property type="term" value="P:carbohydrate derivative metabolic process"/>
    <property type="evidence" value="ECO:0007669"/>
    <property type="project" value="InterPro"/>
</dbReference>
<evidence type="ECO:0000313" key="3">
    <source>
        <dbReference type="EMBL" id="MBB5741950.1"/>
    </source>
</evidence>
<dbReference type="GO" id="GO:0097367">
    <property type="term" value="F:carbohydrate derivative binding"/>
    <property type="evidence" value="ECO:0007669"/>
    <property type="project" value="InterPro"/>
</dbReference>
<dbReference type="GO" id="GO:0043800">
    <property type="term" value="F:6-phospho-3-hexuloisomerase activity"/>
    <property type="evidence" value="ECO:0007669"/>
    <property type="project" value="UniProtKB-EC"/>
</dbReference>
<dbReference type="Pfam" id="PF01380">
    <property type="entry name" value="SIS"/>
    <property type="match status" value="1"/>
</dbReference>
<dbReference type="AlphaFoldDB" id="A0A7W9CAD3"/>
<comment type="caution">
    <text evidence="3">The sequence shown here is derived from an EMBL/GenBank/DDBJ whole genome shotgun (WGS) entry which is preliminary data.</text>
</comment>
<gene>
    <name evidence="3" type="ORF">HD600_000447</name>
</gene>
<dbReference type="EMBL" id="JACHMU010000001">
    <property type="protein sequence ID" value="MBB5741950.1"/>
    <property type="molecule type" value="Genomic_DNA"/>
</dbReference>
<sequence>MAYAETQQRVVAEIASTMATIDEADVVSLVSALQAADQIFFVGVGRVKLALEGIAKRLAHLGLRTVVVGQITEPAITDRDLLVVGSGSGESVLPLAIANKAKQHGAAVAHIGSNPNSSMKQYSDVFVRIPVQTKLGLPGEIASQQPMTSLFEQCLLLLGDSVALMIVEETGVDLPGLWKYHANLE</sequence>
<evidence type="ECO:0000313" key="4">
    <source>
        <dbReference type="Proteomes" id="UP000517712"/>
    </source>
</evidence>
<dbReference type="EC" id="5.3.1.27" evidence="3"/>